<dbReference type="PANTHER" id="PTHR23507">
    <property type="entry name" value="ZGC:174356"/>
    <property type="match status" value="1"/>
</dbReference>
<evidence type="ECO:0000256" key="1">
    <source>
        <dbReference type="ARBA" id="ARBA00004141"/>
    </source>
</evidence>
<keyword evidence="4 6" id="KW-0472">Membrane</keyword>
<evidence type="ECO:0000256" key="4">
    <source>
        <dbReference type="ARBA" id="ARBA00023136"/>
    </source>
</evidence>
<feature type="transmembrane region" description="Helical" evidence="6">
    <location>
        <begin position="316"/>
        <end position="334"/>
    </location>
</feature>
<proteinExistence type="predicted"/>
<dbReference type="InterPro" id="IPR011701">
    <property type="entry name" value="MFS"/>
</dbReference>
<dbReference type="InterPro" id="IPR036259">
    <property type="entry name" value="MFS_trans_sf"/>
</dbReference>
<name>A0A061AZR3_RHOTO</name>
<feature type="compositionally biased region" description="Basic and acidic residues" evidence="5">
    <location>
        <begin position="8"/>
        <end position="17"/>
    </location>
</feature>
<organism evidence="7">
    <name type="scientific">Rhodotorula toruloides</name>
    <name type="common">Yeast</name>
    <name type="synonym">Rhodosporidium toruloides</name>
    <dbReference type="NCBI Taxonomy" id="5286"/>
    <lineage>
        <taxon>Eukaryota</taxon>
        <taxon>Fungi</taxon>
        <taxon>Dikarya</taxon>
        <taxon>Basidiomycota</taxon>
        <taxon>Pucciniomycotina</taxon>
        <taxon>Microbotryomycetes</taxon>
        <taxon>Sporidiobolales</taxon>
        <taxon>Sporidiobolaceae</taxon>
        <taxon>Rhodotorula</taxon>
    </lineage>
</organism>
<dbReference type="AlphaFoldDB" id="A0A061AZR3"/>
<evidence type="ECO:0000256" key="2">
    <source>
        <dbReference type="ARBA" id="ARBA00022692"/>
    </source>
</evidence>
<feature type="transmembrane region" description="Helical" evidence="6">
    <location>
        <begin position="453"/>
        <end position="474"/>
    </location>
</feature>
<feature type="region of interest" description="Disordered" evidence="5">
    <location>
        <begin position="382"/>
        <end position="405"/>
    </location>
</feature>
<dbReference type="OrthoDB" id="3026777at2759"/>
<dbReference type="GO" id="GO:0016020">
    <property type="term" value="C:membrane"/>
    <property type="evidence" value="ECO:0007669"/>
    <property type="project" value="UniProtKB-SubCell"/>
</dbReference>
<reference evidence="7" key="1">
    <citation type="journal article" date="2014" name="Genome Announc.">
        <title>Draft genome sequence of Rhodosporidium toruloides CECT1137, an oleaginous yeast of biotechnological interest.</title>
        <authorList>
            <person name="Morin N."/>
            <person name="Calcas X."/>
            <person name="Devillers H."/>
            <person name="Durrens P."/>
            <person name="Sherman D.J."/>
            <person name="Nicaud J.-M."/>
            <person name="Neuveglise C."/>
        </authorList>
    </citation>
    <scope>NUCLEOTIDE SEQUENCE</scope>
    <source>
        <strain evidence="7">CECT1137</strain>
    </source>
</reference>
<feature type="transmembrane region" description="Helical" evidence="6">
    <location>
        <begin position="31"/>
        <end position="49"/>
    </location>
</feature>
<feature type="transmembrane region" description="Helical" evidence="6">
    <location>
        <begin position="138"/>
        <end position="159"/>
    </location>
</feature>
<dbReference type="EMBL" id="LK052942">
    <property type="protein sequence ID" value="CDR42999.1"/>
    <property type="molecule type" value="Genomic_DNA"/>
</dbReference>
<sequence>MRAATMADRAEETEQARDVNGSADTRTKASAWWIIPPYFVFALLAGMTASTEVDLYGQIACRAVAASDGTFPQPTFPFLDSRFSKVQDEWMALCRSSPIVQKRTTSVVTTVLLVAGILSALTAAWWGSLSDRKGRKIVLAFISASETIQAVMMLLVLTFPQTFGFGFLLFMAAIAGLSGGQLAAATIAAAYLGDTSQTASKTQLLSFYEASEFAGQAVGPLIGPLLMRSWKLGPATPYSLSIFARLAYLALIFFMPESLTPEKRKLSAVNTDADDLASTKPAAPLIARLLAAPKELVEPFRILLPEKVNGRRDYRLLLVASSYFFLMVIPGLGPVKVLYARAKFGWVPEQIGRWITYTSLCKLVVLTAVVPLLIRLLRKSKTAGGMPDDDGQRTETQPLLGDPSADAEQLKERRANLNWDASLALFGGVTTVFGYLVATIPTKRPTAFLSSTALTAFAATSPPALQSIALTLAAPGDAGKVLACLSAIATVSLSALGPTIFGAVNMIAIDRWPEAIFVVAAAWVLASLIPLLASRLSRK</sequence>
<protein>
    <submittedName>
        <fullName evidence="7">RHTO0S07e06282g1_1</fullName>
    </submittedName>
</protein>
<dbReference type="Gene3D" id="1.20.1250.20">
    <property type="entry name" value="MFS general substrate transporter like domains"/>
    <property type="match status" value="1"/>
</dbReference>
<feature type="transmembrane region" description="Helical" evidence="6">
    <location>
        <begin position="354"/>
        <end position="377"/>
    </location>
</feature>
<gene>
    <name evidence="7" type="ORF">RHTO0S_07e06282g</name>
</gene>
<accession>A0A061AZR3</accession>
<keyword evidence="2 6" id="KW-0812">Transmembrane</keyword>
<feature type="transmembrane region" description="Helical" evidence="6">
    <location>
        <begin position="107"/>
        <end position="126"/>
    </location>
</feature>
<keyword evidence="3 6" id="KW-1133">Transmembrane helix</keyword>
<evidence type="ECO:0000256" key="6">
    <source>
        <dbReference type="SAM" id="Phobius"/>
    </source>
</evidence>
<dbReference type="PANTHER" id="PTHR23507:SF1">
    <property type="entry name" value="FI18259P1-RELATED"/>
    <property type="match status" value="1"/>
</dbReference>
<comment type="subcellular location">
    <subcellularLocation>
        <location evidence="1">Membrane</location>
        <topology evidence="1">Multi-pass membrane protein</topology>
    </subcellularLocation>
</comment>
<dbReference type="Pfam" id="PF07690">
    <property type="entry name" value="MFS_1"/>
    <property type="match status" value="1"/>
</dbReference>
<evidence type="ECO:0000313" key="7">
    <source>
        <dbReference type="EMBL" id="CDR42999.1"/>
    </source>
</evidence>
<evidence type="ECO:0000256" key="3">
    <source>
        <dbReference type="ARBA" id="ARBA00022989"/>
    </source>
</evidence>
<feature type="transmembrane region" description="Helical" evidence="6">
    <location>
        <begin position="165"/>
        <end position="192"/>
    </location>
</feature>
<dbReference type="SUPFAM" id="SSF103473">
    <property type="entry name" value="MFS general substrate transporter"/>
    <property type="match status" value="1"/>
</dbReference>
<feature type="region of interest" description="Disordered" evidence="5">
    <location>
        <begin position="1"/>
        <end position="22"/>
    </location>
</feature>
<feature type="transmembrane region" description="Helical" evidence="6">
    <location>
        <begin position="421"/>
        <end position="441"/>
    </location>
</feature>
<feature type="transmembrane region" description="Helical" evidence="6">
    <location>
        <begin position="515"/>
        <end position="533"/>
    </location>
</feature>
<evidence type="ECO:0000256" key="5">
    <source>
        <dbReference type="SAM" id="MobiDB-lite"/>
    </source>
</evidence>
<dbReference type="GO" id="GO:0022857">
    <property type="term" value="F:transmembrane transporter activity"/>
    <property type="evidence" value="ECO:0007669"/>
    <property type="project" value="InterPro"/>
</dbReference>
<feature type="transmembrane region" description="Helical" evidence="6">
    <location>
        <begin position="481"/>
        <end position="509"/>
    </location>
</feature>